<evidence type="ECO:0000313" key="3">
    <source>
        <dbReference type="Proteomes" id="UP000016934"/>
    </source>
</evidence>
<dbReference type="InterPro" id="IPR035994">
    <property type="entry name" value="Nucleoside_phosphorylase_sf"/>
</dbReference>
<dbReference type="EMBL" id="KB445638">
    <property type="protein sequence ID" value="EMD68547.1"/>
    <property type="molecule type" value="Genomic_DNA"/>
</dbReference>
<dbReference type="Proteomes" id="UP000016934">
    <property type="component" value="Unassembled WGS sequence"/>
</dbReference>
<dbReference type="SUPFAM" id="SSF53167">
    <property type="entry name" value="Purine and uridine phosphorylases"/>
    <property type="match status" value="1"/>
</dbReference>
<dbReference type="HOGENOM" id="CLU_000288_34_22_1"/>
<gene>
    <name evidence="2" type="ORF">COCSADRAFT_273804</name>
</gene>
<dbReference type="GeneID" id="19135669"/>
<name>M2TIL4_COCSN</name>
<proteinExistence type="predicted"/>
<sequence length="331" mass="35819">MPRQLCREDYTVGWVCALPIELAAAQEMLDEEHPDLKPDVSDNDENLYALGSIGGHNVVIACLPAGQIGTNLAAAVAMQMRATFKKIRFGLMVGIGGGVPSAEDVRLGDVVASQPHRTFAGVVQYGMGKKTPSGFERTGSLNAPPKILLAAIAQVQSNELRGKSKLSEYVAKLERIARFQRSKAGPDVLFEAAYDHEADDYRAGQTCDGCDLSRQITRHTRESTNEIVVHYGTIASGNQVMRSAIERDKVSKELGGVLCFEMEAAGLMNSFPCLVVRGICDYADSHKNKRWQPYAAATAAAYAKEVLLVIPPAEVAELHTAGEATQFIHSQ</sequence>
<evidence type="ECO:0000313" key="2">
    <source>
        <dbReference type="EMBL" id="EMD68547.1"/>
    </source>
</evidence>
<reference evidence="2 3" key="1">
    <citation type="journal article" date="2012" name="PLoS Pathog.">
        <title>Diverse lifestyles and strategies of plant pathogenesis encoded in the genomes of eighteen Dothideomycetes fungi.</title>
        <authorList>
            <person name="Ohm R.A."/>
            <person name="Feau N."/>
            <person name="Henrissat B."/>
            <person name="Schoch C.L."/>
            <person name="Horwitz B.A."/>
            <person name="Barry K.W."/>
            <person name="Condon B.J."/>
            <person name="Copeland A.C."/>
            <person name="Dhillon B."/>
            <person name="Glaser F."/>
            <person name="Hesse C.N."/>
            <person name="Kosti I."/>
            <person name="LaButti K."/>
            <person name="Lindquist E.A."/>
            <person name="Lucas S."/>
            <person name="Salamov A.A."/>
            <person name="Bradshaw R.E."/>
            <person name="Ciuffetti L."/>
            <person name="Hamelin R.C."/>
            <person name="Kema G.H.J."/>
            <person name="Lawrence C."/>
            <person name="Scott J.A."/>
            <person name="Spatafora J.W."/>
            <person name="Turgeon B.G."/>
            <person name="de Wit P.J.G.M."/>
            <person name="Zhong S."/>
            <person name="Goodwin S.B."/>
            <person name="Grigoriev I.V."/>
        </authorList>
    </citation>
    <scope>NUCLEOTIDE SEQUENCE [LARGE SCALE GENOMIC DNA]</scope>
    <source>
        <strain evidence="3">ND90Pr / ATCC 201652</strain>
    </source>
</reference>
<dbReference type="PANTHER" id="PTHR46082:SF11">
    <property type="entry name" value="AAA+ ATPASE DOMAIN-CONTAINING PROTEIN-RELATED"/>
    <property type="match status" value="1"/>
</dbReference>
<dbReference type="STRING" id="665912.M2TIL4"/>
<dbReference type="Gene3D" id="3.40.50.1580">
    <property type="entry name" value="Nucleoside phosphorylase domain"/>
    <property type="match status" value="1"/>
</dbReference>
<dbReference type="Pfam" id="PF01048">
    <property type="entry name" value="PNP_UDP_1"/>
    <property type="match status" value="1"/>
</dbReference>
<feature type="domain" description="Nucleoside phosphorylase" evidence="1">
    <location>
        <begin position="12"/>
        <end position="303"/>
    </location>
</feature>
<protein>
    <recommendedName>
        <fullName evidence="1">Nucleoside phosphorylase domain-containing protein</fullName>
    </recommendedName>
</protein>
<dbReference type="RefSeq" id="XP_007696118.1">
    <property type="nucleotide sequence ID" value="XM_007697928.1"/>
</dbReference>
<dbReference type="AlphaFoldDB" id="M2TIL4"/>
<dbReference type="OMA" id="ERSCENC"/>
<dbReference type="KEGG" id="bsc:COCSADRAFT_273804"/>
<evidence type="ECO:0000259" key="1">
    <source>
        <dbReference type="Pfam" id="PF01048"/>
    </source>
</evidence>
<dbReference type="eggNOG" id="ENOG502QQ8X">
    <property type="taxonomic scope" value="Eukaryota"/>
</dbReference>
<dbReference type="InterPro" id="IPR053137">
    <property type="entry name" value="NLR-like"/>
</dbReference>
<dbReference type="OrthoDB" id="1577640at2759"/>
<accession>M2TIL4</accession>
<reference evidence="3" key="2">
    <citation type="journal article" date="2013" name="PLoS Genet.">
        <title>Comparative genome structure, secondary metabolite, and effector coding capacity across Cochliobolus pathogens.</title>
        <authorList>
            <person name="Condon B.J."/>
            <person name="Leng Y."/>
            <person name="Wu D."/>
            <person name="Bushley K.E."/>
            <person name="Ohm R.A."/>
            <person name="Otillar R."/>
            <person name="Martin J."/>
            <person name="Schackwitz W."/>
            <person name="Grimwood J."/>
            <person name="MohdZainudin N."/>
            <person name="Xue C."/>
            <person name="Wang R."/>
            <person name="Manning V.A."/>
            <person name="Dhillon B."/>
            <person name="Tu Z.J."/>
            <person name="Steffenson B.J."/>
            <person name="Salamov A."/>
            <person name="Sun H."/>
            <person name="Lowry S."/>
            <person name="LaButti K."/>
            <person name="Han J."/>
            <person name="Copeland A."/>
            <person name="Lindquist E."/>
            <person name="Barry K."/>
            <person name="Schmutz J."/>
            <person name="Baker S.E."/>
            <person name="Ciuffetti L.M."/>
            <person name="Grigoriev I.V."/>
            <person name="Zhong S."/>
            <person name="Turgeon B.G."/>
        </authorList>
    </citation>
    <scope>NUCLEOTIDE SEQUENCE [LARGE SCALE GENOMIC DNA]</scope>
    <source>
        <strain evidence="3">ND90Pr / ATCC 201652</strain>
    </source>
</reference>
<dbReference type="GO" id="GO:0009116">
    <property type="term" value="P:nucleoside metabolic process"/>
    <property type="evidence" value="ECO:0007669"/>
    <property type="project" value="InterPro"/>
</dbReference>
<dbReference type="PANTHER" id="PTHR46082">
    <property type="entry name" value="ATP/GTP-BINDING PROTEIN-RELATED"/>
    <property type="match status" value="1"/>
</dbReference>
<organism evidence="2 3">
    <name type="scientific">Cochliobolus sativus (strain ND90Pr / ATCC 201652)</name>
    <name type="common">Common root rot and spot blotch fungus</name>
    <name type="synonym">Bipolaris sorokiniana</name>
    <dbReference type="NCBI Taxonomy" id="665912"/>
    <lineage>
        <taxon>Eukaryota</taxon>
        <taxon>Fungi</taxon>
        <taxon>Dikarya</taxon>
        <taxon>Ascomycota</taxon>
        <taxon>Pezizomycotina</taxon>
        <taxon>Dothideomycetes</taxon>
        <taxon>Pleosporomycetidae</taxon>
        <taxon>Pleosporales</taxon>
        <taxon>Pleosporineae</taxon>
        <taxon>Pleosporaceae</taxon>
        <taxon>Bipolaris</taxon>
    </lineage>
</organism>
<dbReference type="InterPro" id="IPR000845">
    <property type="entry name" value="Nucleoside_phosphorylase_d"/>
</dbReference>
<dbReference type="GO" id="GO:0003824">
    <property type="term" value="F:catalytic activity"/>
    <property type="evidence" value="ECO:0007669"/>
    <property type="project" value="InterPro"/>
</dbReference>
<keyword evidence="3" id="KW-1185">Reference proteome</keyword>